<evidence type="ECO:0000256" key="2">
    <source>
        <dbReference type="SAM" id="Phobius"/>
    </source>
</evidence>
<keyword evidence="2" id="KW-1133">Transmembrane helix</keyword>
<evidence type="ECO:0000256" key="1">
    <source>
        <dbReference type="SAM" id="MobiDB-lite"/>
    </source>
</evidence>
<keyword evidence="2" id="KW-0472">Membrane</keyword>
<evidence type="ECO:0000313" key="3">
    <source>
        <dbReference type="EMBL" id="MEJ2871763.1"/>
    </source>
</evidence>
<dbReference type="Proteomes" id="UP001385809">
    <property type="component" value="Unassembled WGS sequence"/>
</dbReference>
<feature type="transmembrane region" description="Helical" evidence="2">
    <location>
        <begin position="29"/>
        <end position="48"/>
    </location>
</feature>
<name>A0ABU8MZC1_9PSEU</name>
<gene>
    <name evidence="3" type="ORF">WCD74_28665</name>
</gene>
<keyword evidence="2" id="KW-0812">Transmembrane</keyword>
<reference evidence="3 4" key="1">
    <citation type="submission" date="2024-03" db="EMBL/GenBank/DDBJ databases">
        <title>Actinomycetospora sp. OC33-EN08, a novel actinomycete isolated from wild orchid (Aerides multiflora).</title>
        <authorList>
            <person name="Suriyachadkun C."/>
        </authorList>
    </citation>
    <scope>NUCLEOTIDE SEQUENCE [LARGE SCALE GENOMIC DNA]</scope>
    <source>
        <strain evidence="3 4">OC33-EN08</strain>
    </source>
</reference>
<proteinExistence type="predicted"/>
<feature type="region of interest" description="Disordered" evidence="1">
    <location>
        <begin position="53"/>
        <end position="106"/>
    </location>
</feature>
<protein>
    <submittedName>
        <fullName evidence="3">Uncharacterized protein</fullName>
    </submittedName>
</protein>
<dbReference type="EMBL" id="JBBEGN010000028">
    <property type="protein sequence ID" value="MEJ2871763.1"/>
    <property type="molecule type" value="Genomic_DNA"/>
</dbReference>
<keyword evidence="4" id="KW-1185">Reference proteome</keyword>
<accession>A0ABU8MZC1</accession>
<sequence length="106" mass="10746">MRSAVLLLTGFGVLVAGIAVVATGWGGPLLGGGLIVVGLALKVVGFLLGDSTSAEPGRGPQTLAGRSVERPRAGIPVGRTNLRRGVVSPLRSARPTPSSSRHRRAS</sequence>
<evidence type="ECO:0000313" key="4">
    <source>
        <dbReference type="Proteomes" id="UP001385809"/>
    </source>
</evidence>
<organism evidence="3 4">
    <name type="scientific">Actinomycetospora aurantiaca</name>
    <dbReference type="NCBI Taxonomy" id="3129233"/>
    <lineage>
        <taxon>Bacteria</taxon>
        <taxon>Bacillati</taxon>
        <taxon>Actinomycetota</taxon>
        <taxon>Actinomycetes</taxon>
        <taxon>Pseudonocardiales</taxon>
        <taxon>Pseudonocardiaceae</taxon>
        <taxon>Actinomycetospora</taxon>
    </lineage>
</organism>
<comment type="caution">
    <text evidence="3">The sequence shown here is derived from an EMBL/GenBank/DDBJ whole genome shotgun (WGS) entry which is preliminary data.</text>
</comment>
<dbReference type="RefSeq" id="WP_337698339.1">
    <property type="nucleotide sequence ID" value="NZ_JBBEGN010000028.1"/>
</dbReference>